<name>A0A4R1K2C9_9GAMM</name>
<dbReference type="GO" id="GO:0055085">
    <property type="term" value="P:transmembrane transport"/>
    <property type="evidence" value="ECO:0007669"/>
    <property type="project" value="InterPro"/>
</dbReference>
<evidence type="ECO:0000313" key="9">
    <source>
        <dbReference type="EMBL" id="TCK58142.1"/>
    </source>
</evidence>
<sequence length="525" mass="58676">MAQRSQSIASLASAAILSVGVISLVLWLALSGIWQAGQGVSLEQLEDPYLWHVLWFSFYQAALSATLSLVFGLWLGRCLFYLRAKGTRWWLYLASVCFIAPVILVVLGVVGAFGIHGIWARILFKSMNIYGLTGILLAHLFLNIPLFVRHSYLLLQSIASSHWQQAEQLGLPPVRRFRYLEWPLLAPGLVSSWVLVFLLCFGSFTIVLALGGGPAHTTLEVAIYQALKYSFEPTFALYCALLQLIIALALTFVFKRQEKPSPIAASGHYRPLTGAVEQLSMRVSLIAAALFFGSVIIGMFIPLFDFNWHHLPGAALFQATYTSLAIALFSWTFCLVLMVSLSYLSMQSWVQPSLKFLERVSDFYGSALLYLPPMVVSTGLFFWLWLHGYQVWLWPLVAMVNALMSLPFVSRIIKPQLWQLQASYQHLMLELGLSRWQSLRLVYLPVLARPLALASAFALVLSLGDMGVVALLGDTHLLTLPLLIYQQLGHYQFAGASVTGLWLMLLCLFIFGVMNWIGERARAVC</sequence>
<evidence type="ECO:0000256" key="6">
    <source>
        <dbReference type="ARBA" id="ARBA00023136"/>
    </source>
</evidence>
<dbReference type="PROSITE" id="PS50928">
    <property type="entry name" value="ABC_TM1"/>
    <property type="match status" value="2"/>
</dbReference>
<dbReference type="OrthoDB" id="7066776at2"/>
<feature type="transmembrane region" description="Helical" evidence="7">
    <location>
        <begin position="89"/>
        <end position="115"/>
    </location>
</feature>
<feature type="transmembrane region" description="Helical" evidence="7">
    <location>
        <begin position="54"/>
        <end position="77"/>
    </location>
</feature>
<feature type="transmembrane region" description="Helical" evidence="7">
    <location>
        <begin position="392"/>
        <end position="413"/>
    </location>
</feature>
<dbReference type="SUPFAM" id="SSF161098">
    <property type="entry name" value="MetI-like"/>
    <property type="match status" value="2"/>
</dbReference>
<feature type="domain" description="ABC transmembrane type-1" evidence="8">
    <location>
        <begin position="320"/>
        <end position="514"/>
    </location>
</feature>
<dbReference type="PANTHER" id="PTHR30183:SF9">
    <property type="entry name" value="THIAMINE TRANSPORT SYSTEM PERMEASE PROTEIN THIP"/>
    <property type="match status" value="1"/>
</dbReference>
<feature type="transmembrane region" description="Helical" evidence="7">
    <location>
        <begin position="127"/>
        <end position="148"/>
    </location>
</feature>
<accession>A0A4R1K2C9</accession>
<protein>
    <submittedName>
        <fullName evidence="9">Thiamine transport system permease protein</fullName>
    </submittedName>
</protein>
<gene>
    <name evidence="9" type="ORF">EV690_1850</name>
</gene>
<evidence type="ECO:0000259" key="8">
    <source>
        <dbReference type="PROSITE" id="PS50928"/>
    </source>
</evidence>
<feature type="transmembrane region" description="Helical" evidence="7">
    <location>
        <begin position="12"/>
        <end position="34"/>
    </location>
</feature>
<evidence type="ECO:0000256" key="2">
    <source>
        <dbReference type="ARBA" id="ARBA00022448"/>
    </source>
</evidence>
<dbReference type="InterPro" id="IPR035906">
    <property type="entry name" value="MetI-like_sf"/>
</dbReference>
<dbReference type="GO" id="GO:0005886">
    <property type="term" value="C:plasma membrane"/>
    <property type="evidence" value="ECO:0007669"/>
    <property type="project" value="UniProtKB-SubCell"/>
</dbReference>
<feature type="transmembrane region" description="Helical" evidence="7">
    <location>
        <begin position="184"/>
        <end position="210"/>
    </location>
</feature>
<keyword evidence="6 7" id="KW-0472">Membrane</keyword>
<reference evidence="9 10" key="1">
    <citation type="submission" date="2019-03" db="EMBL/GenBank/DDBJ databases">
        <title>Genomic Encyclopedia of Type Strains, Phase IV (KMG-IV): sequencing the most valuable type-strain genomes for metagenomic binning, comparative biology and taxonomic classification.</title>
        <authorList>
            <person name="Goeker M."/>
        </authorList>
    </citation>
    <scope>NUCLEOTIDE SEQUENCE [LARGE SCALE GENOMIC DNA]</scope>
    <source>
        <strain evidence="9 10">DSM 18577</strain>
    </source>
</reference>
<feature type="transmembrane region" description="Helical" evidence="7">
    <location>
        <begin position="324"/>
        <end position="346"/>
    </location>
</feature>
<proteinExistence type="inferred from homology"/>
<dbReference type="EMBL" id="SMGD01000012">
    <property type="protein sequence ID" value="TCK58142.1"/>
    <property type="molecule type" value="Genomic_DNA"/>
</dbReference>
<keyword evidence="10" id="KW-1185">Reference proteome</keyword>
<evidence type="ECO:0000313" key="10">
    <source>
        <dbReference type="Proteomes" id="UP000295565"/>
    </source>
</evidence>
<comment type="similarity">
    <text evidence="7">Belongs to the binding-protein-dependent transport system permease family.</text>
</comment>
<organism evidence="9 10">
    <name type="scientific">Celerinatantimonas diazotrophica</name>
    <dbReference type="NCBI Taxonomy" id="412034"/>
    <lineage>
        <taxon>Bacteria</taxon>
        <taxon>Pseudomonadati</taxon>
        <taxon>Pseudomonadota</taxon>
        <taxon>Gammaproteobacteria</taxon>
        <taxon>Celerinatantimonadaceae</taxon>
        <taxon>Celerinatantimonas</taxon>
    </lineage>
</organism>
<dbReference type="Proteomes" id="UP000295565">
    <property type="component" value="Unassembled WGS sequence"/>
</dbReference>
<dbReference type="Gene3D" id="1.10.3720.10">
    <property type="entry name" value="MetI-like"/>
    <property type="match status" value="2"/>
</dbReference>
<evidence type="ECO:0000256" key="5">
    <source>
        <dbReference type="ARBA" id="ARBA00022989"/>
    </source>
</evidence>
<feature type="transmembrane region" description="Helical" evidence="7">
    <location>
        <begin position="235"/>
        <end position="254"/>
    </location>
</feature>
<evidence type="ECO:0000256" key="1">
    <source>
        <dbReference type="ARBA" id="ARBA00004651"/>
    </source>
</evidence>
<keyword evidence="4 7" id="KW-0812">Transmembrane</keyword>
<dbReference type="Pfam" id="PF00528">
    <property type="entry name" value="BPD_transp_1"/>
    <property type="match status" value="2"/>
</dbReference>
<dbReference type="AlphaFoldDB" id="A0A4R1K2C9"/>
<feature type="transmembrane region" description="Helical" evidence="7">
    <location>
        <begin position="493"/>
        <end position="517"/>
    </location>
</feature>
<keyword evidence="2 7" id="KW-0813">Transport</keyword>
<keyword evidence="5 7" id="KW-1133">Transmembrane helix</keyword>
<dbReference type="PANTHER" id="PTHR30183">
    <property type="entry name" value="MOLYBDENUM TRANSPORT SYSTEM PERMEASE PROTEIN MODB"/>
    <property type="match status" value="1"/>
</dbReference>
<dbReference type="CDD" id="cd06261">
    <property type="entry name" value="TM_PBP2"/>
    <property type="match status" value="2"/>
</dbReference>
<feature type="domain" description="ABC transmembrane type-1" evidence="8">
    <location>
        <begin position="54"/>
        <end position="254"/>
    </location>
</feature>
<feature type="transmembrane region" description="Helical" evidence="7">
    <location>
        <begin position="283"/>
        <end position="304"/>
    </location>
</feature>
<evidence type="ECO:0000256" key="3">
    <source>
        <dbReference type="ARBA" id="ARBA00022475"/>
    </source>
</evidence>
<dbReference type="InterPro" id="IPR000515">
    <property type="entry name" value="MetI-like"/>
</dbReference>
<feature type="transmembrane region" description="Helical" evidence="7">
    <location>
        <begin position="451"/>
        <end position="473"/>
    </location>
</feature>
<comment type="caution">
    <text evidence="9">The sequence shown here is derived from an EMBL/GenBank/DDBJ whole genome shotgun (WGS) entry which is preliminary data.</text>
</comment>
<dbReference type="RefSeq" id="WP_131912652.1">
    <property type="nucleotide sequence ID" value="NZ_OU594967.1"/>
</dbReference>
<evidence type="ECO:0000256" key="7">
    <source>
        <dbReference type="RuleBase" id="RU363032"/>
    </source>
</evidence>
<keyword evidence="3" id="KW-1003">Cell membrane</keyword>
<feature type="transmembrane region" description="Helical" evidence="7">
    <location>
        <begin position="367"/>
        <end position="386"/>
    </location>
</feature>
<evidence type="ECO:0000256" key="4">
    <source>
        <dbReference type="ARBA" id="ARBA00022692"/>
    </source>
</evidence>
<comment type="subcellular location">
    <subcellularLocation>
        <location evidence="1 7">Cell membrane</location>
        <topology evidence="1 7">Multi-pass membrane protein</topology>
    </subcellularLocation>
</comment>